<dbReference type="STRING" id="984487.A0A1E4SIG3"/>
<dbReference type="GO" id="GO:0018279">
    <property type="term" value="P:protein N-linked glycosylation via asparagine"/>
    <property type="evidence" value="ECO:0007669"/>
    <property type="project" value="TreeGrafter"/>
</dbReference>
<dbReference type="Proteomes" id="UP000094285">
    <property type="component" value="Unassembled WGS sequence"/>
</dbReference>
<feature type="transmembrane region" description="Helical" evidence="5">
    <location>
        <begin position="196"/>
        <end position="214"/>
    </location>
</feature>
<comment type="subcellular location">
    <subcellularLocation>
        <location evidence="1">Membrane</location>
        <topology evidence="1">Multi-pass membrane protein</topology>
    </subcellularLocation>
</comment>
<dbReference type="Gene3D" id="3.40.30.10">
    <property type="entry name" value="Glutaredoxin"/>
    <property type="match status" value="1"/>
</dbReference>
<dbReference type="OrthoDB" id="67566at2759"/>
<dbReference type="GO" id="GO:0016740">
    <property type="term" value="F:transferase activity"/>
    <property type="evidence" value="ECO:0007669"/>
    <property type="project" value="UniProtKB-KW"/>
</dbReference>
<keyword evidence="7" id="KW-1185">Reference proteome</keyword>
<keyword evidence="4 5" id="KW-0472">Membrane</keyword>
<dbReference type="Pfam" id="PF04756">
    <property type="entry name" value="OST3_OST6"/>
    <property type="match status" value="1"/>
</dbReference>
<dbReference type="PANTHER" id="PTHR12692:SF3">
    <property type="entry name" value="DOLICHYL-DIPHOSPHOOLIGOSACCHARIDE--PROTEIN GLYCOSYLTRANSFERASE SUBUNIT OST6"/>
    <property type="match status" value="1"/>
</dbReference>
<evidence type="ECO:0000313" key="7">
    <source>
        <dbReference type="Proteomes" id="UP000094285"/>
    </source>
</evidence>
<keyword evidence="6" id="KW-0808">Transferase</keyword>
<organism evidence="6 7">
    <name type="scientific">Suhomyces tanzawaensis NRRL Y-17324</name>
    <dbReference type="NCBI Taxonomy" id="984487"/>
    <lineage>
        <taxon>Eukaryota</taxon>
        <taxon>Fungi</taxon>
        <taxon>Dikarya</taxon>
        <taxon>Ascomycota</taxon>
        <taxon>Saccharomycotina</taxon>
        <taxon>Pichiomycetes</taxon>
        <taxon>Debaryomycetaceae</taxon>
        <taxon>Suhomyces</taxon>
    </lineage>
</organism>
<reference evidence="7" key="1">
    <citation type="submission" date="2016-05" db="EMBL/GenBank/DDBJ databases">
        <title>Comparative genomics of biotechnologically important yeasts.</title>
        <authorList>
            <consortium name="DOE Joint Genome Institute"/>
            <person name="Riley R."/>
            <person name="Haridas S."/>
            <person name="Wolfe K.H."/>
            <person name="Lopes M.R."/>
            <person name="Hittinger C.T."/>
            <person name="Goker M."/>
            <person name="Salamov A."/>
            <person name="Wisecaver J."/>
            <person name="Long T.M."/>
            <person name="Aerts A.L."/>
            <person name="Barry K."/>
            <person name="Choi C."/>
            <person name="Clum A."/>
            <person name="Coughlan A.Y."/>
            <person name="Deshpande S."/>
            <person name="Douglass A.P."/>
            <person name="Hanson S.J."/>
            <person name="Klenk H.-P."/>
            <person name="Labutti K."/>
            <person name="Lapidus A."/>
            <person name="Lindquist E."/>
            <person name="Lipzen A."/>
            <person name="Meier-Kolthoff J.P."/>
            <person name="Ohm R.A."/>
            <person name="Otillar R.P."/>
            <person name="Pangilinan J."/>
            <person name="Peng Y."/>
            <person name="Rokas A."/>
            <person name="Rosa C.A."/>
            <person name="Scheuner C."/>
            <person name="Sibirny A.A."/>
            <person name="Slot J.C."/>
            <person name="Stielow J.B."/>
            <person name="Sun H."/>
            <person name="Kurtzman C.P."/>
            <person name="Blackwell M."/>
            <person name="Grigoriev I.V."/>
            <person name="Jeffries T.W."/>
        </authorList>
    </citation>
    <scope>NUCLEOTIDE SEQUENCE [LARGE SCALE GENOMIC DNA]</scope>
    <source>
        <strain evidence="7">NRRL Y-17324</strain>
    </source>
</reference>
<sequence length="319" mass="35455">MAAASSLSLAEEAARHDNHIIPVANANLSLFSGPRDYYTLLVLTSTDPKHECGLCDTLPEVVSTVAHSWHADYSSGMLFFTTVDVVDRTNIPIFEKLQLDSIPHVWLIPPNMTASADPYSLLDNVHYAFKLPVGGVSDQVLELARFLSELLQKNIAIRDEAPASKFVKTFVAVFAVIVFLKKRGPSFIRGQSRRKGYAIFIVILTLVFVSGYQFTTSQGTPFVARNEEGIIYISGGLYYQFGIEIVMVAANYFSLAMTLIAMIYLGRYQITETSRIHLEATRSALVVVANVVLFVLFSCLTSMFLRKEHGYPYGLAKLF</sequence>
<keyword evidence="3 5" id="KW-1133">Transmembrane helix</keyword>
<dbReference type="AlphaFoldDB" id="A0A1E4SIG3"/>
<proteinExistence type="predicted"/>
<dbReference type="EMBL" id="KV453912">
    <property type="protein sequence ID" value="ODV79303.1"/>
    <property type="molecule type" value="Genomic_DNA"/>
</dbReference>
<evidence type="ECO:0000256" key="4">
    <source>
        <dbReference type="ARBA" id="ARBA00023136"/>
    </source>
</evidence>
<evidence type="ECO:0000256" key="5">
    <source>
        <dbReference type="SAM" id="Phobius"/>
    </source>
</evidence>
<dbReference type="PANTHER" id="PTHR12692">
    <property type="entry name" value="DOLICHYL-DIPHOSPHOOLIGOSACCHARIDE--PROTEIN GLYCOSYLTRANSFERASE-RELATED"/>
    <property type="match status" value="1"/>
</dbReference>
<feature type="transmembrane region" description="Helical" evidence="5">
    <location>
        <begin position="285"/>
        <end position="305"/>
    </location>
</feature>
<evidence type="ECO:0000256" key="1">
    <source>
        <dbReference type="ARBA" id="ARBA00004141"/>
    </source>
</evidence>
<evidence type="ECO:0000313" key="6">
    <source>
        <dbReference type="EMBL" id="ODV79303.1"/>
    </source>
</evidence>
<feature type="transmembrane region" description="Helical" evidence="5">
    <location>
        <begin position="245"/>
        <end position="265"/>
    </location>
</feature>
<dbReference type="GO" id="GO:0008250">
    <property type="term" value="C:oligosaccharyltransferase complex"/>
    <property type="evidence" value="ECO:0007669"/>
    <property type="project" value="TreeGrafter"/>
</dbReference>
<name>A0A1E4SIG3_9ASCO</name>
<accession>A0A1E4SIG3</accession>
<dbReference type="InterPro" id="IPR021149">
    <property type="entry name" value="OligosaccharylTrfase_OST3/OST6"/>
</dbReference>
<keyword evidence="2 5" id="KW-0812">Transmembrane</keyword>
<evidence type="ECO:0000256" key="3">
    <source>
        <dbReference type="ARBA" id="ARBA00022989"/>
    </source>
</evidence>
<gene>
    <name evidence="6" type="ORF">CANTADRAFT_22053</name>
</gene>
<dbReference type="GeneID" id="30980915"/>
<evidence type="ECO:0000256" key="2">
    <source>
        <dbReference type="ARBA" id="ARBA00022692"/>
    </source>
</evidence>
<protein>
    <submittedName>
        <fullName evidence="6">Subunit of N oligosaccharyltransferase complex</fullName>
    </submittedName>
</protein>
<dbReference type="RefSeq" id="XP_020064425.1">
    <property type="nucleotide sequence ID" value="XM_020206778.1"/>
</dbReference>